<keyword evidence="6" id="KW-1185">Reference proteome</keyword>
<gene>
    <name evidence="5" type="ORF">LARV_02694</name>
</gene>
<dbReference type="GO" id="GO:0005576">
    <property type="term" value="C:extracellular region"/>
    <property type="evidence" value="ECO:0007669"/>
    <property type="project" value="UniProtKB-SubCell"/>
</dbReference>
<accession>A0A0S7BJY1</accession>
<comment type="subcellular location">
    <subcellularLocation>
        <location evidence="1">Secreted</location>
    </subcellularLocation>
</comment>
<evidence type="ECO:0000313" key="6">
    <source>
        <dbReference type="Proteomes" id="UP000055060"/>
    </source>
</evidence>
<dbReference type="EMBL" id="DF967972">
    <property type="protein sequence ID" value="GAP14915.1"/>
    <property type="molecule type" value="Genomic_DNA"/>
</dbReference>
<dbReference type="AlphaFoldDB" id="A0A0S7BJY1"/>
<proteinExistence type="predicted"/>
<sequence>MIDIRPDFNGEMRGLLRFDLSAIPAGATILSAHLYLTPTDANNGQVNMIYRLTSNWYEETATWNEPWGVPGGDYDPASLYGDFDAGSTGCVTRVDVTNLITGWVDGTYANYGLLITAAGPRSFARYISKDDPAHPDLAPRLDVVYIP</sequence>
<protein>
    <submittedName>
        <fullName evidence="5">Disaggregatase related repeat</fullName>
    </submittedName>
</protein>
<dbReference type="NCBIfam" id="NF033679">
    <property type="entry name" value="DNRLRE_dom"/>
    <property type="match status" value="1"/>
</dbReference>
<dbReference type="Pfam" id="PF24517">
    <property type="entry name" value="CBM96"/>
    <property type="match status" value="1"/>
</dbReference>
<dbReference type="Proteomes" id="UP000055060">
    <property type="component" value="Unassembled WGS sequence"/>
</dbReference>
<feature type="domain" description="Carbohydrate-binding module family 96" evidence="4">
    <location>
        <begin position="11"/>
        <end position="137"/>
    </location>
</feature>
<name>A0A0S7BJY1_9CHLR</name>
<organism evidence="5">
    <name type="scientific">Longilinea arvoryzae</name>
    <dbReference type="NCBI Taxonomy" id="360412"/>
    <lineage>
        <taxon>Bacteria</taxon>
        <taxon>Bacillati</taxon>
        <taxon>Chloroflexota</taxon>
        <taxon>Anaerolineae</taxon>
        <taxon>Anaerolineales</taxon>
        <taxon>Anaerolineaceae</taxon>
        <taxon>Longilinea</taxon>
    </lineage>
</organism>
<dbReference type="InterPro" id="IPR055372">
    <property type="entry name" value="CBM96"/>
</dbReference>
<evidence type="ECO:0000313" key="5">
    <source>
        <dbReference type="EMBL" id="GAP14915.1"/>
    </source>
</evidence>
<evidence type="ECO:0000256" key="1">
    <source>
        <dbReference type="ARBA" id="ARBA00004613"/>
    </source>
</evidence>
<evidence type="ECO:0000259" key="4">
    <source>
        <dbReference type="Pfam" id="PF24517"/>
    </source>
</evidence>
<keyword evidence="2" id="KW-0964">Secreted</keyword>
<reference evidence="5" key="1">
    <citation type="submission" date="2015-07" db="EMBL/GenBank/DDBJ databases">
        <title>Draft Genome Sequences of Anaerolinea thermolimosa IMO-1, Bellilinea caldifistulae GOMI-1, Leptolinea tardivitalis YMTK-2, Levilinea saccharolytica KIBI-1,Longilinea arvoryzae KOME-1, Previously Described as Members of the Anaerolineaceae (Chloroflexi).</title>
        <authorList>
            <person name="Sekiguchi Y."/>
            <person name="Ohashi A."/>
            <person name="Matsuura N."/>
            <person name="Tourlousse M.D."/>
        </authorList>
    </citation>
    <scope>NUCLEOTIDE SEQUENCE [LARGE SCALE GENOMIC DNA]</scope>
    <source>
        <strain evidence="5">KOME-1</strain>
    </source>
</reference>
<keyword evidence="3" id="KW-0732">Signal</keyword>
<evidence type="ECO:0000256" key="2">
    <source>
        <dbReference type="ARBA" id="ARBA00022525"/>
    </source>
</evidence>
<evidence type="ECO:0000256" key="3">
    <source>
        <dbReference type="ARBA" id="ARBA00022729"/>
    </source>
</evidence>